<dbReference type="EnsemblPlants" id="AET4Gv20416500.18">
    <property type="protein sequence ID" value="AET4Gv20416500.18"/>
    <property type="gene ID" value="AET4Gv20416500"/>
</dbReference>
<dbReference type="EnsemblPlants" id="AET4Gv20416500.30">
    <property type="protein sequence ID" value="AET4Gv20416500.30"/>
    <property type="gene ID" value="AET4Gv20416500"/>
</dbReference>
<organism evidence="2 3">
    <name type="scientific">Aegilops tauschii subsp. strangulata</name>
    <name type="common">Goatgrass</name>
    <dbReference type="NCBI Taxonomy" id="200361"/>
    <lineage>
        <taxon>Eukaryota</taxon>
        <taxon>Viridiplantae</taxon>
        <taxon>Streptophyta</taxon>
        <taxon>Embryophyta</taxon>
        <taxon>Tracheophyta</taxon>
        <taxon>Spermatophyta</taxon>
        <taxon>Magnoliopsida</taxon>
        <taxon>Liliopsida</taxon>
        <taxon>Poales</taxon>
        <taxon>Poaceae</taxon>
        <taxon>BOP clade</taxon>
        <taxon>Pooideae</taxon>
        <taxon>Triticodae</taxon>
        <taxon>Triticeae</taxon>
        <taxon>Triticinae</taxon>
        <taxon>Aegilops</taxon>
    </lineage>
</organism>
<dbReference type="EnsemblPlants" id="AET4Gv20416500.7">
    <property type="protein sequence ID" value="AET4Gv20416500.7"/>
    <property type="gene ID" value="AET4Gv20416500"/>
</dbReference>
<evidence type="ECO:0000313" key="2">
    <source>
        <dbReference type="EnsemblPlants" id="AET4Gv20416500.7"/>
    </source>
</evidence>
<dbReference type="Proteomes" id="UP000015105">
    <property type="component" value="Chromosome 4D"/>
</dbReference>
<dbReference type="Gramene" id="AET4Gv20416500.30">
    <property type="protein sequence ID" value="AET4Gv20416500.30"/>
    <property type="gene ID" value="AET4Gv20416500"/>
</dbReference>
<accession>A0A453I294</accession>
<name>A0A453I294_AEGTS</name>
<feature type="region of interest" description="Disordered" evidence="1">
    <location>
        <begin position="1"/>
        <end position="38"/>
    </location>
</feature>
<protein>
    <submittedName>
        <fullName evidence="2">Uncharacterized protein</fullName>
    </submittedName>
</protein>
<dbReference type="Gramene" id="AET4Gv20416500.14">
    <property type="protein sequence ID" value="AET4Gv20416500.14"/>
    <property type="gene ID" value="AET4Gv20416500"/>
</dbReference>
<reference evidence="2" key="3">
    <citation type="journal article" date="2017" name="Nature">
        <title>Genome sequence of the progenitor of the wheat D genome Aegilops tauschii.</title>
        <authorList>
            <person name="Luo M.C."/>
            <person name="Gu Y.Q."/>
            <person name="Puiu D."/>
            <person name="Wang H."/>
            <person name="Twardziok S.O."/>
            <person name="Deal K.R."/>
            <person name="Huo N."/>
            <person name="Zhu T."/>
            <person name="Wang L."/>
            <person name="Wang Y."/>
            <person name="McGuire P.E."/>
            <person name="Liu S."/>
            <person name="Long H."/>
            <person name="Ramasamy R.K."/>
            <person name="Rodriguez J.C."/>
            <person name="Van S.L."/>
            <person name="Yuan L."/>
            <person name="Wang Z."/>
            <person name="Xia Z."/>
            <person name="Xiao L."/>
            <person name="Anderson O.D."/>
            <person name="Ouyang S."/>
            <person name="Liang Y."/>
            <person name="Zimin A.V."/>
            <person name="Pertea G."/>
            <person name="Qi P."/>
            <person name="Bennetzen J.L."/>
            <person name="Dai X."/>
            <person name="Dawson M.W."/>
            <person name="Muller H.G."/>
            <person name="Kugler K."/>
            <person name="Rivarola-Duarte L."/>
            <person name="Spannagl M."/>
            <person name="Mayer K.F.X."/>
            <person name="Lu F.H."/>
            <person name="Bevan M.W."/>
            <person name="Leroy P."/>
            <person name="Li P."/>
            <person name="You F.M."/>
            <person name="Sun Q."/>
            <person name="Liu Z."/>
            <person name="Lyons E."/>
            <person name="Wicker T."/>
            <person name="Salzberg S.L."/>
            <person name="Devos K.M."/>
            <person name="Dvorak J."/>
        </authorList>
    </citation>
    <scope>NUCLEOTIDE SEQUENCE [LARGE SCALE GENOMIC DNA]</scope>
    <source>
        <strain evidence="2">cv. AL8/78</strain>
    </source>
</reference>
<dbReference type="Gramene" id="AET4Gv20416500.18">
    <property type="protein sequence ID" value="AET4Gv20416500.18"/>
    <property type="gene ID" value="AET4Gv20416500"/>
</dbReference>
<keyword evidence="3" id="KW-1185">Reference proteome</keyword>
<reference evidence="3" key="1">
    <citation type="journal article" date="2014" name="Science">
        <title>Ancient hybridizations among the ancestral genomes of bread wheat.</title>
        <authorList>
            <consortium name="International Wheat Genome Sequencing Consortium,"/>
            <person name="Marcussen T."/>
            <person name="Sandve S.R."/>
            <person name="Heier L."/>
            <person name="Spannagl M."/>
            <person name="Pfeifer M."/>
            <person name="Jakobsen K.S."/>
            <person name="Wulff B.B."/>
            <person name="Steuernagel B."/>
            <person name="Mayer K.F."/>
            <person name="Olsen O.A."/>
        </authorList>
    </citation>
    <scope>NUCLEOTIDE SEQUENCE [LARGE SCALE GENOMIC DNA]</scope>
    <source>
        <strain evidence="3">cv. AL8/78</strain>
    </source>
</reference>
<dbReference type="AlphaFoldDB" id="A0A453I294"/>
<proteinExistence type="predicted"/>
<dbReference type="Gramene" id="AET4Gv20416500.7">
    <property type="protein sequence ID" value="AET4Gv20416500.7"/>
    <property type="gene ID" value="AET4Gv20416500"/>
</dbReference>
<evidence type="ECO:0000313" key="3">
    <source>
        <dbReference type="Proteomes" id="UP000015105"/>
    </source>
</evidence>
<sequence length="72" mass="7785">MENREQGTWGRGEAHLGFANRQRSNSGEKMGVTGFPRQVHSPCCGEFGEVLDLDSLRPGSVASEGTHHMVAS</sequence>
<reference evidence="2" key="5">
    <citation type="journal article" date="2021" name="G3 (Bethesda)">
        <title>Aegilops tauschii genome assembly Aet v5.0 features greater sequence contiguity and improved annotation.</title>
        <authorList>
            <person name="Wang L."/>
            <person name="Zhu T."/>
            <person name="Rodriguez J.C."/>
            <person name="Deal K.R."/>
            <person name="Dubcovsky J."/>
            <person name="McGuire P.E."/>
            <person name="Lux T."/>
            <person name="Spannagl M."/>
            <person name="Mayer K.F.X."/>
            <person name="Baldrich P."/>
            <person name="Meyers B.C."/>
            <person name="Huo N."/>
            <person name="Gu Y.Q."/>
            <person name="Zhou H."/>
            <person name="Devos K.M."/>
            <person name="Bennetzen J.L."/>
            <person name="Unver T."/>
            <person name="Budak H."/>
            <person name="Gulick P.J."/>
            <person name="Galiba G."/>
            <person name="Kalapos B."/>
            <person name="Nelson D.R."/>
            <person name="Li P."/>
            <person name="You F.M."/>
            <person name="Luo M.C."/>
            <person name="Dvorak J."/>
        </authorList>
    </citation>
    <scope>NUCLEOTIDE SEQUENCE [LARGE SCALE GENOMIC DNA]</scope>
    <source>
        <strain evidence="2">cv. AL8/78</strain>
    </source>
</reference>
<dbReference type="Gramene" id="AET4Gv20416500.29">
    <property type="protein sequence ID" value="AET4Gv20416500.29"/>
    <property type="gene ID" value="AET4Gv20416500"/>
</dbReference>
<dbReference type="EnsemblPlants" id="AET4Gv20416500.14">
    <property type="protein sequence ID" value="AET4Gv20416500.14"/>
    <property type="gene ID" value="AET4Gv20416500"/>
</dbReference>
<dbReference type="EnsemblPlants" id="AET4Gv20416500.29">
    <property type="protein sequence ID" value="AET4Gv20416500.29"/>
    <property type="gene ID" value="AET4Gv20416500"/>
</dbReference>
<reference evidence="2" key="4">
    <citation type="submission" date="2019-03" db="UniProtKB">
        <authorList>
            <consortium name="EnsemblPlants"/>
        </authorList>
    </citation>
    <scope>IDENTIFICATION</scope>
</reference>
<reference evidence="3" key="2">
    <citation type="journal article" date="2017" name="Nat. Plants">
        <title>The Aegilops tauschii genome reveals multiple impacts of transposons.</title>
        <authorList>
            <person name="Zhao G."/>
            <person name="Zou C."/>
            <person name="Li K."/>
            <person name="Wang K."/>
            <person name="Li T."/>
            <person name="Gao L."/>
            <person name="Zhang X."/>
            <person name="Wang H."/>
            <person name="Yang Z."/>
            <person name="Liu X."/>
            <person name="Jiang W."/>
            <person name="Mao L."/>
            <person name="Kong X."/>
            <person name="Jiao Y."/>
            <person name="Jia J."/>
        </authorList>
    </citation>
    <scope>NUCLEOTIDE SEQUENCE [LARGE SCALE GENOMIC DNA]</scope>
    <source>
        <strain evidence="3">cv. AL8/78</strain>
    </source>
</reference>
<evidence type="ECO:0000256" key="1">
    <source>
        <dbReference type="SAM" id="MobiDB-lite"/>
    </source>
</evidence>